<name>A0A0G1TZK1_9BACT</name>
<dbReference type="Pfam" id="PF07963">
    <property type="entry name" value="N_methyl"/>
    <property type="match status" value="1"/>
</dbReference>
<dbReference type="AlphaFoldDB" id="A0A0G1TZK1"/>
<feature type="non-terminal residue" evidence="2">
    <location>
        <position position="338"/>
    </location>
</feature>
<dbReference type="EMBL" id="LCOY01000033">
    <property type="protein sequence ID" value="KKU87252.1"/>
    <property type="molecule type" value="Genomic_DNA"/>
</dbReference>
<reference evidence="2 3" key="1">
    <citation type="journal article" date="2015" name="Nature">
        <title>rRNA introns, odd ribosomes, and small enigmatic genomes across a large radiation of phyla.</title>
        <authorList>
            <person name="Brown C.T."/>
            <person name="Hug L.A."/>
            <person name="Thomas B.C."/>
            <person name="Sharon I."/>
            <person name="Castelle C.J."/>
            <person name="Singh A."/>
            <person name="Wilkins M.J."/>
            <person name="Williams K.H."/>
            <person name="Banfield J.F."/>
        </authorList>
    </citation>
    <scope>NUCLEOTIDE SEQUENCE [LARGE SCALE GENOMIC DNA]</scope>
</reference>
<evidence type="ECO:0000313" key="2">
    <source>
        <dbReference type="EMBL" id="KKU87252.1"/>
    </source>
</evidence>
<gene>
    <name evidence="2" type="ORF">UY16_C0033G0006</name>
</gene>
<keyword evidence="1" id="KW-1133">Transmembrane helix</keyword>
<keyword evidence="1" id="KW-0472">Membrane</keyword>
<dbReference type="Proteomes" id="UP000034739">
    <property type="component" value="Unassembled WGS sequence"/>
</dbReference>
<keyword evidence="1" id="KW-0812">Transmembrane</keyword>
<dbReference type="NCBIfam" id="TIGR02532">
    <property type="entry name" value="IV_pilin_GFxxxE"/>
    <property type="match status" value="1"/>
</dbReference>
<comment type="caution">
    <text evidence="2">The sequence shown here is derived from an EMBL/GenBank/DDBJ whole genome shotgun (WGS) entry which is preliminary data.</text>
</comment>
<sequence length="338" mass="35572">MKLQKGFTLIEVLIYASILAITAGLLTAVLTNTVRIKSREANSTELSQQLNFVLGTVQSLINESAVIESVYETGFPGTACSDFCTLKLRMTATSTDPTFVHATADGAGIYLTQGQEGPDTSNSLTGTGVTVDHFELTKYEFAGGHASVRIDMALTIDSTNPQFAVTRSVQSAIGRVTAAVFDDHLLPNAANSYDVGQTSSEWRNGAFSGNVTIAGALDLTSIASGFLLPRVTTVQRDAISSPGAGSLVYNSTTGKYNFFNTVWNALNLWTASSTAAYYNDGNVGIGTDNPTYTLDVSGSGRFTSPVPVDAPVLDNDAATKAYVDASGGSGYTECYAYA</sequence>
<protein>
    <recommendedName>
        <fullName evidence="4">Prepilin-type N-terminal cleavage/methylation domain-containing protein</fullName>
    </recommendedName>
</protein>
<organism evidence="2 3">
    <name type="scientific">Candidatus Gottesmanbacteria bacterium GW2011_GWA2_47_9</name>
    <dbReference type="NCBI Taxonomy" id="1618445"/>
    <lineage>
        <taxon>Bacteria</taxon>
        <taxon>Candidatus Gottesmaniibacteriota</taxon>
    </lineage>
</organism>
<evidence type="ECO:0008006" key="4">
    <source>
        <dbReference type="Google" id="ProtNLM"/>
    </source>
</evidence>
<evidence type="ECO:0000313" key="3">
    <source>
        <dbReference type="Proteomes" id="UP000034739"/>
    </source>
</evidence>
<feature type="transmembrane region" description="Helical" evidence="1">
    <location>
        <begin position="12"/>
        <end position="30"/>
    </location>
</feature>
<proteinExistence type="predicted"/>
<dbReference type="InterPro" id="IPR012902">
    <property type="entry name" value="N_methyl_site"/>
</dbReference>
<accession>A0A0G1TZK1</accession>
<evidence type="ECO:0000256" key="1">
    <source>
        <dbReference type="SAM" id="Phobius"/>
    </source>
</evidence>